<evidence type="ECO:0000256" key="12">
    <source>
        <dbReference type="ARBA" id="ARBA00023239"/>
    </source>
</evidence>
<dbReference type="Proteomes" id="UP000308054">
    <property type="component" value="Unassembled WGS sequence"/>
</dbReference>
<comment type="catalytic activity">
    <reaction evidence="14 15">
        <text>chorismate + L-glutamine = anthranilate + pyruvate + L-glutamate + H(+)</text>
        <dbReference type="Rhea" id="RHEA:21732"/>
        <dbReference type="ChEBI" id="CHEBI:15361"/>
        <dbReference type="ChEBI" id="CHEBI:15378"/>
        <dbReference type="ChEBI" id="CHEBI:16567"/>
        <dbReference type="ChEBI" id="CHEBI:29748"/>
        <dbReference type="ChEBI" id="CHEBI:29985"/>
        <dbReference type="ChEBI" id="CHEBI:58359"/>
        <dbReference type="EC" id="4.1.3.27"/>
    </reaction>
</comment>
<dbReference type="GO" id="GO:0000162">
    <property type="term" value="P:L-tryptophan biosynthetic process"/>
    <property type="evidence" value="ECO:0007669"/>
    <property type="project" value="UniProtKB-UniPathway"/>
</dbReference>
<evidence type="ECO:0000259" key="18">
    <source>
        <dbReference type="Pfam" id="PF04715"/>
    </source>
</evidence>
<reference evidence="19 20" key="1">
    <citation type="journal article" date="2017" name="Int. J. Syst. Evol. Microbiol.">
        <title>Marinicauda algicola sp. nov., isolated from a marine red alga Rhodosorus marinus.</title>
        <authorList>
            <person name="Jeong S.E."/>
            <person name="Jeon S.H."/>
            <person name="Chun B.H."/>
            <person name="Kim D.W."/>
            <person name="Jeon C.O."/>
        </authorList>
    </citation>
    <scope>NUCLEOTIDE SEQUENCE [LARGE SCALE GENOMIC DNA]</scope>
    <source>
        <strain evidence="19 20">JCM 31718</strain>
    </source>
</reference>
<dbReference type="AlphaFoldDB" id="A0A4V6RF33"/>
<evidence type="ECO:0000256" key="4">
    <source>
        <dbReference type="ARBA" id="ARBA00011575"/>
    </source>
</evidence>
<evidence type="ECO:0000256" key="11">
    <source>
        <dbReference type="ARBA" id="ARBA00023141"/>
    </source>
</evidence>
<dbReference type="RefSeq" id="WP_135997403.1">
    <property type="nucleotide sequence ID" value="NZ_CP071057.1"/>
</dbReference>
<dbReference type="InterPro" id="IPR019999">
    <property type="entry name" value="Anth_synth_I-like"/>
</dbReference>
<dbReference type="UniPathway" id="UPA00035">
    <property type="reaction ID" value="UER00040"/>
</dbReference>
<sequence length="503" mass="54056">MSAFTPDLATARSLLESGKPVLLTARRVDDLETPVSAYLKLAGAGAGTNSFLLESVEGGAYRGRYSAIGLDPDLIWRCREGEAEIARAPAPGQLPYRFAPAGEPPLESLKRLIAESALDMPSGLAPLSAGLFGYLGYDMVRQVETLPSLAAPDPLGTPEAVLVRPRVMVVFDALAQEILAAAPVRPREDLSAKDAVEAAARRIEAVFDRLDAPAPGHRQSAPSGHVAEPESNTTPEDFHARVQAARDYIRAGDIFQVVPSQRFSAPFALPPFALYRSLRRTNPSPFLYYFDFGGFQIVGSSPEILVRVRDGKVTVRPIAGTRPRGSTPDSDARYEADLRADPKERAEHLMLLDLGRNDVGRVAAPGTVKVTEREIIERYSHVMHLVSNVEGRLAQGEDAVSALFAGFPAGTVSGAPKVRAMEIIDELEPHRRGIYAGAVGYFGAGGGLDTCIALRTAIVKDGRMHVQAGGGVVLDSDPEAERMESVNKARALFRAAAEAWRFA</sequence>
<feature type="domain" description="Anthranilate synthase component I N-terminal" evidence="18">
    <location>
        <begin position="30"/>
        <end position="178"/>
    </location>
</feature>
<comment type="function">
    <text evidence="13 15">Part of a heterotetrameric complex that catalyzes the two-step biosynthesis of anthranilate, an intermediate in the biosynthesis of L-tryptophan. In the first step, the glutamine-binding beta subunit (TrpG) of anthranilate synthase (AS) provides the glutamine amidotransferase activity which generates ammonia as a substrate that, along with chorismate, is used in the second step, catalyzed by the large alpha subunit of AS (TrpE) to produce anthranilate. In the absence of TrpG, TrpE can synthesize anthranilate directly from chorismate and high concentrations of ammonia.</text>
</comment>
<dbReference type="EC" id="4.1.3.27" evidence="5 15"/>
<dbReference type="GO" id="GO:0004049">
    <property type="term" value="F:anthranilate synthase activity"/>
    <property type="evidence" value="ECO:0007669"/>
    <property type="project" value="UniProtKB-EC"/>
</dbReference>
<evidence type="ECO:0000256" key="15">
    <source>
        <dbReference type="RuleBase" id="RU364045"/>
    </source>
</evidence>
<keyword evidence="8 15" id="KW-0479">Metal-binding</keyword>
<dbReference type="SUPFAM" id="SSF56322">
    <property type="entry name" value="ADC synthase"/>
    <property type="match status" value="1"/>
</dbReference>
<keyword evidence="11 15" id="KW-0057">Aromatic amino acid biosynthesis</keyword>
<evidence type="ECO:0000259" key="17">
    <source>
        <dbReference type="Pfam" id="PF00425"/>
    </source>
</evidence>
<evidence type="ECO:0000256" key="10">
    <source>
        <dbReference type="ARBA" id="ARBA00022842"/>
    </source>
</evidence>
<keyword evidence="12 15" id="KW-0456">Lyase</keyword>
<evidence type="ECO:0000256" key="2">
    <source>
        <dbReference type="ARBA" id="ARBA00004873"/>
    </source>
</evidence>
<evidence type="ECO:0000313" key="20">
    <source>
        <dbReference type="Proteomes" id="UP000308054"/>
    </source>
</evidence>
<keyword evidence="20" id="KW-1185">Reference proteome</keyword>
<evidence type="ECO:0000256" key="5">
    <source>
        <dbReference type="ARBA" id="ARBA00012266"/>
    </source>
</evidence>
<comment type="cofactor">
    <cofactor evidence="1 15">
        <name>Mg(2+)</name>
        <dbReference type="ChEBI" id="CHEBI:18420"/>
    </cofactor>
</comment>
<comment type="similarity">
    <text evidence="3 15">Belongs to the anthranilate synthase component I family.</text>
</comment>
<feature type="region of interest" description="Disordered" evidence="16">
    <location>
        <begin position="212"/>
        <end position="235"/>
    </location>
</feature>
<feature type="domain" description="Chorismate-utilising enzyme C-terminal" evidence="17">
    <location>
        <begin position="236"/>
        <end position="488"/>
    </location>
</feature>
<dbReference type="InterPro" id="IPR006805">
    <property type="entry name" value="Anth_synth_I_N"/>
</dbReference>
<dbReference type="PANTHER" id="PTHR11236">
    <property type="entry name" value="AMINOBENZOATE/ANTHRANILATE SYNTHASE"/>
    <property type="match status" value="1"/>
</dbReference>
<dbReference type="Pfam" id="PF04715">
    <property type="entry name" value="Anth_synt_I_N"/>
    <property type="match status" value="1"/>
</dbReference>
<keyword evidence="9 15" id="KW-0822">Tryptophan biosynthesis</keyword>
<evidence type="ECO:0000256" key="13">
    <source>
        <dbReference type="ARBA" id="ARBA00025634"/>
    </source>
</evidence>
<evidence type="ECO:0000256" key="14">
    <source>
        <dbReference type="ARBA" id="ARBA00047683"/>
    </source>
</evidence>
<evidence type="ECO:0000256" key="8">
    <source>
        <dbReference type="ARBA" id="ARBA00022723"/>
    </source>
</evidence>
<dbReference type="OrthoDB" id="9803598at2"/>
<dbReference type="InterPro" id="IPR015890">
    <property type="entry name" value="Chorismate_C"/>
</dbReference>
<dbReference type="InterPro" id="IPR005801">
    <property type="entry name" value="ADC_synthase"/>
</dbReference>
<dbReference type="EMBL" id="SRXW01000006">
    <property type="protein sequence ID" value="TGY87429.1"/>
    <property type="molecule type" value="Genomic_DNA"/>
</dbReference>
<comment type="subunit">
    <text evidence="4 15">Heterotetramer consisting of two non-identical subunits: a beta subunit (TrpG) and a large alpha subunit (TrpE).</text>
</comment>
<dbReference type="Pfam" id="PF00425">
    <property type="entry name" value="Chorismate_bind"/>
    <property type="match status" value="1"/>
</dbReference>
<evidence type="ECO:0000313" key="19">
    <source>
        <dbReference type="EMBL" id="TGY87429.1"/>
    </source>
</evidence>
<dbReference type="GO" id="GO:0046872">
    <property type="term" value="F:metal ion binding"/>
    <property type="evidence" value="ECO:0007669"/>
    <property type="project" value="UniProtKB-KW"/>
</dbReference>
<comment type="caution">
    <text evidence="19">The sequence shown here is derived from an EMBL/GenBank/DDBJ whole genome shotgun (WGS) entry which is preliminary data.</text>
</comment>
<evidence type="ECO:0000256" key="16">
    <source>
        <dbReference type="SAM" id="MobiDB-lite"/>
    </source>
</evidence>
<dbReference type="InterPro" id="IPR005256">
    <property type="entry name" value="Anth_synth_I_PabB"/>
</dbReference>
<dbReference type="NCBIfam" id="TIGR00564">
    <property type="entry name" value="trpE_most"/>
    <property type="match status" value="1"/>
</dbReference>
<evidence type="ECO:0000256" key="3">
    <source>
        <dbReference type="ARBA" id="ARBA00009562"/>
    </source>
</evidence>
<name>A0A4V6RF33_9PROT</name>
<evidence type="ECO:0000256" key="9">
    <source>
        <dbReference type="ARBA" id="ARBA00022822"/>
    </source>
</evidence>
<comment type="pathway">
    <text evidence="2 15">Amino-acid biosynthesis; L-tryptophan biosynthesis; L-tryptophan from chorismate: step 1/5.</text>
</comment>
<dbReference type="PRINTS" id="PR00095">
    <property type="entry name" value="ANTSNTHASEI"/>
</dbReference>
<gene>
    <name evidence="15 19" type="primary">trpE</name>
    <name evidence="19" type="ORF">E5163_15295</name>
</gene>
<keyword evidence="10 15" id="KW-0460">Magnesium</keyword>
<proteinExistence type="inferred from homology"/>
<evidence type="ECO:0000256" key="6">
    <source>
        <dbReference type="ARBA" id="ARBA00020653"/>
    </source>
</evidence>
<evidence type="ECO:0000256" key="1">
    <source>
        <dbReference type="ARBA" id="ARBA00001946"/>
    </source>
</evidence>
<organism evidence="19 20">
    <name type="scientific">Marinicauda algicola</name>
    <dbReference type="NCBI Taxonomy" id="2029849"/>
    <lineage>
        <taxon>Bacteria</taxon>
        <taxon>Pseudomonadati</taxon>
        <taxon>Pseudomonadota</taxon>
        <taxon>Alphaproteobacteria</taxon>
        <taxon>Maricaulales</taxon>
        <taxon>Maricaulaceae</taxon>
        <taxon>Marinicauda</taxon>
    </lineage>
</organism>
<protein>
    <recommendedName>
        <fullName evidence="6 15">Anthranilate synthase component 1</fullName>
        <ecNumber evidence="5 15">4.1.3.27</ecNumber>
    </recommendedName>
</protein>
<dbReference type="PANTHER" id="PTHR11236:SF48">
    <property type="entry name" value="ISOCHORISMATE SYNTHASE MENF"/>
    <property type="match status" value="1"/>
</dbReference>
<accession>A0A4V6RF33</accession>
<dbReference type="Gene3D" id="3.60.120.10">
    <property type="entry name" value="Anthranilate synthase"/>
    <property type="match status" value="1"/>
</dbReference>
<keyword evidence="7 15" id="KW-0028">Amino-acid biosynthesis</keyword>
<evidence type="ECO:0000256" key="7">
    <source>
        <dbReference type="ARBA" id="ARBA00022605"/>
    </source>
</evidence>